<keyword evidence="2" id="KW-0812">Transmembrane</keyword>
<keyword evidence="2" id="KW-1133">Transmembrane helix</keyword>
<feature type="transmembrane region" description="Helical" evidence="2">
    <location>
        <begin position="31"/>
        <end position="53"/>
    </location>
</feature>
<feature type="transmembrane region" description="Helical" evidence="2">
    <location>
        <begin position="65"/>
        <end position="87"/>
    </location>
</feature>
<feature type="compositionally biased region" description="Basic and acidic residues" evidence="1">
    <location>
        <begin position="123"/>
        <end position="142"/>
    </location>
</feature>
<evidence type="ECO:0000313" key="3">
    <source>
        <dbReference type="EMBL" id="TWD15725.1"/>
    </source>
</evidence>
<evidence type="ECO:0000313" key="4">
    <source>
        <dbReference type="Proteomes" id="UP000315628"/>
    </source>
</evidence>
<proteinExistence type="predicted"/>
<comment type="caution">
    <text evidence="3">The sequence shown here is derived from an EMBL/GenBank/DDBJ whole genome shotgun (WGS) entry which is preliminary data.</text>
</comment>
<keyword evidence="2" id="KW-0472">Membrane</keyword>
<dbReference type="Pfam" id="PF04341">
    <property type="entry name" value="DUF485"/>
    <property type="match status" value="1"/>
</dbReference>
<dbReference type="Proteomes" id="UP000315628">
    <property type="component" value="Unassembled WGS sequence"/>
</dbReference>
<dbReference type="PANTHER" id="PTHR38441">
    <property type="entry name" value="INTEGRAL MEMBRANE PROTEIN-RELATED"/>
    <property type="match status" value="1"/>
</dbReference>
<accession>A0A560WE42</accession>
<name>A0A560WE42_9MICO</name>
<dbReference type="InterPro" id="IPR007436">
    <property type="entry name" value="DUF485"/>
</dbReference>
<evidence type="ECO:0000256" key="1">
    <source>
        <dbReference type="SAM" id="MobiDB-lite"/>
    </source>
</evidence>
<dbReference type="AlphaFoldDB" id="A0A560WE42"/>
<feature type="region of interest" description="Disordered" evidence="1">
    <location>
        <begin position="114"/>
        <end position="142"/>
    </location>
</feature>
<protein>
    <submittedName>
        <fullName evidence="3">Uncharacterized membrane protein (DUF485 family)</fullName>
    </submittedName>
</protein>
<dbReference type="EMBL" id="VIUW01000002">
    <property type="protein sequence ID" value="TWD15725.1"/>
    <property type="molecule type" value="Genomic_DNA"/>
</dbReference>
<sequence>MSEPATNLGERYIAVQESEEFADLRRTFRGFVFPVTAFFLSWYFLYVLLSIFAPGFMGTKVVGNITIGLIFGLLQFVSTFAITFLYARWANRSFDPKADAVGAMMDGRDDHDFADSGDWAPGDVDRALEAERLDDADRRRNP</sequence>
<organism evidence="3 4">
    <name type="scientific">Marihabitans asiaticum</name>
    <dbReference type="NCBI Taxonomy" id="415218"/>
    <lineage>
        <taxon>Bacteria</taxon>
        <taxon>Bacillati</taxon>
        <taxon>Actinomycetota</taxon>
        <taxon>Actinomycetes</taxon>
        <taxon>Micrococcales</taxon>
        <taxon>Intrasporangiaceae</taxon>
        <taxon>Marihabitans</taxon>
    </lineage>
</organism>
<evidence type="ECO:0000256" key="2">
    <source>
        <dbReference type="SAM" id="Phobius"/>
    </source>
</evidence>
<keyword evidence="4" id="KW-1185">Reference proteome</keyword>
<reference evidence="3 4" key="1">
    <citation type="submission" date="2019-06" db="EMBL/GenBank/DDBJ databases">
        <title>Sequencing the genomes of 1000 actinobacteria strains.</title>
        <authorList>
            <person name="Klenk H.-P."/>
        </authorList>
    </citation>
    <scope>NUCLEOTIDE SEQUENCE [LARGE SCALE GENOMIC DNA]</scope>
    <source>
        <strain evidence="3 4">DSM 18935</strain>
    </source>
</reference>
<dbReference type="OrthoDB" id="3543412at2"/>
<dbReference type="PANTHER" id="PTHR38441:SF1">
    <property type="entry name" value="MEMBRANE PROTEIN"/>
    <property type="match status" value="1"/>
</dbReference>
<gene>
    <name evidence="3" type="ORF">FB557_1247</name>
</gene>